<dbReference type="InterPro" id="IPR036651">
    <property type="entry name" value="Gln_synt_N_sf"/>
</dbReference>
<dbReference type="GO" id="GO:0005524">
    <property type="term" value="F:ATP binding"/>
    <property type="evidence" value="ECO:0007669"/>
    <property type="project" value="UniProtKB-KW"/>
</dbReference>
<dbReference type="Pfam" id="PF00120">
    <property type="entry name" value="Gln-synt_C"/>
    <property type="match status" value="1"/>
</dbReference>
<dbReference type="Proteomes" id="UP000198634">
    <property type="component" value="Unassembled WGS sequence"/>
</dbReference>
<keyword evidence="6" id="KW-0535">Nitrogen fixation</keyword>
<name>A0A1H9HDE3_9RHOB</name>
<dbReference type="PROSITE" id="PS51986">
    <property type="entry name" value="GS_BETA_GRASP"/>
    <property type="match status" value="1"/>
</dbReference>
<comment type="similarity">
    <text evidence="7 8">Belongs to the glutamine synthetase family.</text>
</comment>
<evidence type="ECO:0000313" key="11">
    <source>
        <dbReference type="EMBL" id="SEQ60371.1"/>
    </source>
</evidence>
<dbReference type="SUPFAM" id="SSF54368">
    <property type="entry name" value="Glutamine synthetase, N-terminal domain"/>
    <property type="match status" value="1"/>
</dbReference>
<dbReference type="GO" id="GO:0004356">
    <property type="term" value="F:glutamine synthetase activity"/>
    <property type="evidence" value="ECO:0007669"/>
    <property type="project" value="InterPro"/>
</dbReference>
<evidence type="ECO:0000259" key="10">
    <source>
        <dbReference type="PROSITE" id="PS51987"/>
    </source>
</evidence>
<dbReference type="InterPro" id="IPR008147">
    <property type="entry name" value="Gln_synt_N"/>
</dbReference>
<evidence type="ECO:0000256" key="5">
    <source>
        <dbReference type="ARBA" id="ARBA00022840"/>
    </source>
</evidence>
<dbReference type="InterPro" id="IPR008146">
    <property type="entry name" value="Gln_synth_cat_dom"/>
</dbReference>
<reference evidence="11 12" key="1">
    <citation type="submission" date="2016-10" db="EMBL/GenBank/DDBJ databases">
        <authorList>
            <person name="de Groot N.N."/>
        </authorList>
    </citation>
    <scope>NUCLEOTIDE SEQUENCE [LARGE SCALE GENOMIC DNA]</scope>
    <source>
        <strain evidence="11 12">DSM 22007</strain>
    </source>
</reference>
<dbReference type="RefSeq" id="WP_090270249.1">
    <property type="nucleotide sequence ID" value="NZ_FOEP01000009.1"/>
</dbReference>
<dbReference type="OrthoDB" id="9807095at2"/>
<feature type="domain" description="GS catalytic" evidence="10">
    <location>
        <begin position="146"/>
        <end position="486"/>
    </location>
</feature>
<keyword evidence="12" id="KW-1185">Reference proteome</keyword>
<protein>
    <submittedName>
        <fullName evidence="11">Glutamine synthetase</fullName>
    </submittedName>
</protein>
<organism evidence="11 12">
    <name type="scientific">Thalassovita taeanensis</name>
    <dbReference type="NCBI Taxonomy" id="657014"/>
    <lineage>
        <taxon>Bacteria</taxon>
        <taxon>Pseudomonadati</taxon>
        <taxon>Pseudomonadota</taxon>
        <taxon>Alphaproteobacteria</taxon>
        <taxon>Rhodobacterales</taxon>
        <taxon>Roseobacteraceae</taxon>
        <taxon>Thalassovita</taxon>
    </lineage>
</organism>
<dbReference type="AlphaFoldDB" id="A0A1H9HDE3"/>
<gene>
    <name evidence="11" type="ORF">SAMN04488092_10977</name>
</gene>
<dbReference type="SUPFAM" id="SSF55931">
    <property type="entry name" value="Glutamine synthetase/guanido kinase"/>
    <property type="match status" value="1"/>
</dbReference>
<evidence type="ECO:0000256" key="6">
    <source>
        <dbReference type="ARBA" id="ARBA00023231"/>
    </source>
</evidence>
<dbReference type="PROSITE" id="PS51987">
    <property type="entry name" value="GS_CATALYTIC"/>
    <property type="match status" value="1"/>
</dbReference>
<evidence type="ECO:0000313" key="12">
    <source>
        <dbReference type="Proteomes" id="UP000198634"/>
    </source>
</evidence>
<dbReference type="STRING" id="657014.SAMN04488092_10977"/>
<proteinExistence type="inferred from homology"/>
<comment type="cofactor">
    <cofactor evidence="1">
        <name>Mg(2+)</name>
        <dbReference type="ChEBI" id="CHEBI:18420"/>
    </cofactor>
</comment>
<keyword evidence="3" id="KW-0436">Ligase</keyword>
<dbReference type="GO" id="GO:0006542">
    <property type="term" value="P:glutamine biosynthetic process"/>
    <property type="evidence" value="ECO:0007669"/>
    <property type="project" value="InterPro"/>
</dbReference>
<accession>A0A1H9HDE3</accession>
<feature type="domain" description="GS beta-grasp" evidence="9">
    <location>
        <begin position="38"/>
        <end position="139"/>
    </location>
</feature>
<dbReference type="PANTHER" id="PTHR43785:SF12">
    <property type="entry name" value="TYPE-1 GLUTAMINE SYNTHETASE 2"/>
    <property type="match status" value="1"/>
</dbReference>
<dbReference type="Gene3D" id="3.30.590.10">
    <property type="entry name" value="Glutamine synthetase/guanido kinase, catalytic domain"/>
    <property type="match status" value="1"/>
</dbReference>
<dbReference type="Gene3D" id="3.10.20.70">
    <property type="entry name" value="Glutamine synthetase, N-terminal domain"/>
    <property type="match status" value="1"/>
</dbReference>
<evidence type="ECO:0000256" key="1">
    <source>
        <dbReference type="ARBA" id="ARBA00001946"/>
    </source>
</evidence>
<keyword evidence="4" id="KW-0547">Nucleotide-binding</keyword>
<dbReference type="SMART" id="SM01230">
    <property type="entry name" value="Gln-synt_C"/>
    <property type="match status" value="1"/>
</dbReference>
<sequence>MTSAYLETITSGRLAREGLLGPDALSKAADLLARLDGGNIETIRVVFADQHGLLRGKTITVGALASVFRSGMNVPGTLLLKDTSNRTVFPIWDGHTKGVMETMSGAGDMVLVPDPETFRILPWSPHSAWIFCDPVARDGTALPFAPRPVLRKAIDRLAGLGYGLTVGLEVEFHVFNREDEQLAHHHAGMPGTPPQTRLLDQGYQYLSEVNYDRLEPIMDLLRRHAQALGLPVRSTEVEMGPSQFEFTFEPADPMTHADNMIMFRTMVKEVCAREGLHATFMCRPKVDNSASSGWHLHQSLCNAAGKNLFIPSEVGDLTPQASAWIAGLLQHASESCLLTTPTVNGYKRYQPFQLAPDRIEWGYDNRGAMVRALMVPGDGASRVENRVAEPAANPYFYFASQLLSGLSGLEQKLTAPEPVESPYDNDAHALPPSLIAAIEAFEQGDLYRKTLGDDFADYMSVLKRAEWKRYLSVVTEWEQHEYFGIF</sequence>
<dbReference type="PANTHER" id="PTHR43785">
    <property type="entry name" value="GAMMA-GLUTAMYLPUTRESCINE SYNTHETASE"/>
    <property type="match status" value="1"/>
</dbReference>
<dbReference type="InterPro" id="IPR014746">
    <property type="entry name" value="Gln_synth/guanido_kin_cat_dom"/>
</dbReference>
<evidence type="ECO:0000256" key="4">
    <source>
        <dbReference type="ARBA" id="ARBA00022741"/>
    </source>
</evidence>
<evidence type="ECO:0000256" key="7">
    <source>
        <dbReference type="PROSITE-ProRule" id="PRU01330"/>
    </source>
</evidence>
<evidence type="ECO:0000256" key="2">
    <source>
        <dbReference type="ARBA" id="ARBA00003117"/>
    </source>
</evidence>
<evidence type="ECO:0000256" key="8">
    <source>
        <dbReference type="RuleBase" id="RU000384"/>
    </source>
</evidence>
<evidence type="ECO:0000259" key="9">
    <source>
        <dbReference type="PROSITE" id="PS51986"/>
    </source>
</evidence>
<comment type="function">
    <text evidence="2">Catalyzes the ATP-dependent biosynthesis of glutamine from glutamate and ammonia.</text>
</comment>
<dbReference type="EMBL" id="FOEP01000009">
    <property type="protein sequence ID" value="SEQ60371.1"/>
    <property type="molecule type" value="Genomic_DNA"/>
</dbReference>
<keyword evidence="5" id="KW-0067">ATP-binding</keyword>
<evidence type="ECO:0000256" key="3">
    <source>
        <dbReference type="ARBA" id="ARBA00022598"/>
    </source>
</evidence>